<gene>
    <name evidence="1" type="ORF">KUF71_010657</name>
</gene>
<evidence type="ECO:0000313" key="2">
    <source>
        <dbReference type="Proteomes" id="UP001219518"/>
    </source>
</evidence>
<reference evidence="1" key="1">
    <citation type="submission" date="2021-07" db="EMBL/GenBank/DDBJ databases">
        <authorList>
            <person name="Catto M.A."/>
            <person name="Jacobson A."/>
            <person name="Kennedy G."/>
            <person name="Labadie P."/>
            <person name="Hunt B.G."/>
            <person name="Srinivasan R."/>
        </authorList>
    </citation>
    <scope>NUCLEOTIDE SEQUENCE</scope>
    <source>
        <strain evidence="1">PL_HMW_Pooled</strain>
        <tissue evidence="1">Head</tissue>
    </source>
</reference>
<reference evidence="1" key="2">
    <citation type="journal article" date="2023" name="BMC Genomics">
        <title>Pest status, molecular evolution, and epigenetic factors derived from the genome assembly of Frankliniella fusca, a thysanopteran phytovirus vector.</title>
        <authorList>
            <person name="Catto M.A."/>
            <person name="Labadie P.E."/>
            <person name="Jacobson A.L."/>
            <person name="Kennedy G.G."/>
            <person name="Srinivasan R."/>
            <person name="Hunt B.G."/>
        </authorList>
    </citation>
    <scope>NUCLEOTIDE SEQUENCE</scope>
    <source>
        <strain evidence="1">PL_HMW_Pooled</strain>
    </source>
</reference>
<dbReference type="Proteomes" id="UP001219518">
    <property type="component" value="Unassembled WGS sequence"/>
</dbReference>
<keyword evidence="2" id="KW-1185">Reference proteome</keyword>
<keyword evidence="1" id="KW-0689">Ribosomal protein</keyword>
<proteinExistence type="predicted"/>
<dbReference type="EMBL" id="JAHWGI010001431">
    <property type="protein sequence ID" value="KAK3931889.1"/>
    <property type="molecule type" value="Genomic_DNA"/>
</dbReference>
<evidence type="ECO:0000313" key="1">
    <source>
        <dbReference type="EMBL" id="KAK3931889.1"/>
    </source>
</evidence>
<organism evidence="1 2">
    <name type="scientific">Frankliniella fusca</name>
    <dbReference type="NCBI Taxonomy" id="407009"/>
    <lineage>
        <taxon>Eukaryota</taxon>
        <taxon>Metazoa</taxon>
        <taxon>Ecdysozoa</taxon>
        <taxon>Arthropoda</taxon>
        <taxon>Hexapoda</taxon>
        <taxon>Insecta</taxon>
        <taxon>Pterygota</taxon>
        <taxon>Neoptera</taxon>
        <taxon>Paraneoptera</taxon>
        <taxon>Thysanoptera</taxon>
        <taxon>Terebrantia</taxon>
        <taxon>Thripoidea</taxon>
        <taxon>Thripidae</taxon>
        <taxon>Frankliniella</taxon>
    </lineage>
</organism>
<dbReference type="AlphaFoldDB" id="A0AAE1I218"/>
<keyword evidence="1" id="KW-0687">Ribonucleoprotein</keyword>
<comment type="caution">
    <text evidence="1">The sequence shown here is derived from an EMBL/GenBank/DDBJ whole genome shotgun (WGS) entry which is preliminary data.</text>
</comment>
<name>A0AAE1I218_9NEOP</name>
<accession>A0AAE1I218</accession>
<protein>
    <submittedName>
        <fullName evidence="1">30S ribosomal protein S7-1</fullName>
    </submittedName>
</protein>
<sequence>MTSHGNSEEILRTVRFCCALALLPTHLLQRGLESILLALLDLNDAVIFGAVYPFLNYVQNEWINHANRGRCMSVCESDHRTNNASSTFQTVLRILEQYNNRRMKREIRSSHPNIFLFIRHLVNFEDSTIDDLWSLSRGEVPARHRPVRSVYADVSIRRITNQLMANNNPSYEDLLRFLAAAENSVERIVNEALDNQNY</sequence>
<dbReference type="GO" id="GO:0005840">
    <property type="term" value="C:ribosome"/>
    <property type="evidence" value="ECO:0007669"/>
    <property type="project" value="UniProtKB-KW"/>
</dbReference>